<feature type="compositionally biased region" description="Basic and acidic residues" evidence="1">
    <location>
        <begin position="12"/>
        <end position="64"/>
    </location>
</feature>
<dbReference type="Proteomes" id="UP001049176">
    <property type="component" value="Chromosome 9"/>
</dbReference>
<gene>
    <name evidence="3" type="ORF">E1B28_013083</name>
</gene>
<dbReference type="AlphaFoldDB" id="A0A9P7RP57"/>
<dbReference type="GeneID" id="66082158"/>
<evidence type="ECO:0000259" key="2">
    <source>
        <dbReference type="PROSITE" id="PS00036"/>
    </source>
</evidence>
<dbReference type="KEGG" id="more:E1B28_013083"/>
<keyword evidence="4" id="KW-1185">Reference proteome</keyword>
<evidence type="ECO:0000313" key="3">
    <source>
        <dbReference type="EMBL" id="KAG7087102.1"/>
    </source>
</evidence>
<organism evidence="3 4">
    <name type="scientific">Marasmius oreades</name>
    <name type="common">fairy-ring Marasmius</name>
    <dbReference type="NCBI Taxonomy" id="181124"/>
    <lineage>
        <taxon>Eukaryota</taxon>
        <taxon>Fungi</taxon>
        <taxon>Dikarya</taxon>
        <taxon>Basidiomycota</taxon>
        <taxon>Agaricomycotina</taxon>
        <taxon>Agaricomycetes</taxon>
        <taxon>Agaricomycetidae</taxon>
        <taxon>Agaricales</taxon>
        <taxon>Marasmiineae</taxon>
        <taxon>Marasmiaceae</taxon>
        <taxon>Marasmius</taxon>
    </lineage>
</organism>
<name>A0A9P7RP57_9AGAR</name>
<feature type="domain" description="BZIP" evidence="2">
    <location>
        <begin position="13"/>
        <end position="27"/>
    </location>
</feature>
<evidence type="ECO:0000313" key="4">
    <source>
        <dbReference type="Proteomes" id="UP001049176"/>
    </source>
</evidence>
<dbReference type="GO" id="GO:0003700">
    <property type="term" value="F:DNA-binding transcription factor activity"/>
    <property type="evidence" value="ECO:0007669"/>
    <property type="project" value="InterPro"/>
</dbReference>
<sequence>MVRRRKHFTITQKREANNESARRYREKHKDELKARREEKARLEELERHERHESESNENKSDEMTGLKTSTNHGDILADLNKSAIQTFGEYTKLVPNRQLYVEQLYLHYLKNVSCEYNMNFDQANYFDQEKEKLQAHIDTLTTILRKIRLKVGWTMDGTHSQVEEMKEEIAETIIWIDDVHSYAMLGGMELQLAYEEGNLIFIKGGRVQ</sequence>
<proteinExistence type="predicted"/>
<dbReference type="RefSeq" id="XP_043003573.1">
    <property type="nucleotide sequence ID" value="XM_043158229.1"/>
</dbReference>
<reference evidence="3" key="1">
    <citation type="journal article" date="2021" name="Genome Biol. Evol.">
        <title>The assembled and annotated genome of the fairy-ring fungus Marasmius oreades.</title>
        <authorList>
            <person name="Hiltunen M."/>
            <person name="Ament-Velasquez S.L."/>
            <person name="Johannesson H."/>
        </authorList>
    </citation>
    <scope>NUCLEOTIDE SEQUENCE</scope>
    <source>
        <strain evidence="3">03SP1</strain>
    </source>
</reference>
<dbReference type="InterPro" id="IPR004827">
    <property type="entry name" value="bZIP"/>
</dbReference>
<evidence type="ECO:0000256" key="1">
    <source>
        <dbReference type="SAM" id="MobiDB-lite"/>
    </source>
</evidence>
<comment type="caution">
    <text evidence="3">The sequence shown here is derived from an EMBL/GenBank/DDBJ whole genome shotgun (WGS) entry which is preliminary data.</text>
</comment>
<protein>
    <recommendedName>
        <fullName evidence="2">BZIP domain-containing protein</fullName>
    </recommendedName>
</protein>
<feature type="region of interest" description="Disordered" evidence="1">
    <location>
        <begin position="1"/>
        <end position="69"/>
    </location>
</feature>
<dbReference type="EMBL" id="CM032189">
    <property type="protein sequence ID" value="KAG7087102.1"/>
    <property type="molecule type" value="Genomic_DNA"/>
</dbReference>
<accession>A0A9P7RP57</accession>
<dbReference type="PROSITE" id="PS00036">
    <property type="entry name" value="BZIP_BASIC"/>
    <property type="match status" value="1"/>
</dbReference>